<dbReference type="InterPro" id="IPR050199">
    <property type="entry name" value="IgHV"/>
</dbReference>
<dbReference type="AlphaFoldDB" id="A0A8C9SKB9"/>
<dbReference type="InterPro" id="IPR013783">
    <property type="entry name" value="Ig-like_fold"/>
</dbReference>
<evidence type="ECO:0000313" key="7">
    <source>
        <dbReference type="Proteomes" id="UP000694397"/>
    </source>
</evidence>
<dbReference type="InterPro" id="IPR003599">
    <property type="entry name" value="Ig_sub"/>
</dbReference>
<evidence type="ECO:0000256" key="2">
    <source>
        <dbReference type="ARBA" id="ARBA00023130"/>
    </source>
</evidence>
<keyword evidence="1" id="KW-0391">Immunity</keyword>
<name>A0A8C9SKB9_SCLFO</name>
<feature type="signal peptide" evidence="4">
    <location>
        <begin position="1"/>
        <end position="22"/>
    </location>
</feature>
<proteinExistence type="predicted"/>
<feature type="chain" id="PRO_5034436580" description="Ig-like domain-containing protein" evidence="4">
    <location>
        <begin position="23"/>
        <end position="174"/>
    </location>
</feature>
<dbReference type="SUPFAM" id="SSF48726">
    <property type="entry name" value="Immunoglobulin"/>
    <property type="match status" value="1"/>
</dbReference>
<feature type="domain" description="Ig-like" evidence="5">
    <location>
        <begin position="36"/>
        <end position="118"/>
    </location>
</feature>
<dbReference type="Pfam" id="PF07686">
    <property type="entry name" value="V-set"/>
    <property type="match status" value="1"/>
</dbReference>
<dbReference type="SMART" id="SM00409">
    <property type="entry name" value="IG"/>
    <property type="match status" value="1"/>
</dbReference>
<keyword evidence="7" id="KW-1185">Reference proteome</keyword>
<evidence type="ECO:0000256" key="1">
    <source>
        <dbReference type="ARBA" id="ARBA00022859"/>
    </source>
</evidence>
<dbReference type="InterPro" id="IPR007110">
    <property type="entry name" value="Ig-like_dom"/>
</dbReference>
<protein>
    <recommendedName>
        <fullName evidence="5">Ig-like domain-containing protein</fullName>
    </recommendedName>
</protein>
<reference evidence="6" key="3">
    <citation type="submission" date="2025-09" db="UniProtKB">
        <authorList>
            <consortium name="Ensembl"/>
        </authorList>
    </citation>
    <scope>IDENTIFICATION</scope>
</reference>
<dbReference type="GeneTree" id="ENSGT01150000286938"/>
<keyword evidence="2" id="KW-1064">Adaptive immunity</keyword>
<dbReference type="Proteomes" id="UP000694397">
    <property type="component" value="Chromosome 3"/>
</dbReference>
<dbReference type="PANTHER" id="PTHR23266">
    <property type="entry name" value="IMMUNOGLOBULIN HEAVY CHAIN"/>
    <property type="match status" value="1"/>
</dbReference>
<sequence>PDPVPHNILWFNVYFLSTGVTGQTLTQSEAAVKKPGESHRLTCTAPNIDFGTSDMSWIRQPPGKSLQWIGEISSLSTNYGSSFQGRFTISRDKSQKQVYLQMNNLKDEDTAVYYCAVNTVSGDTIWRYPRSPGGLSPKRHCGGAMWAYPLQGLAWGLDAMYTWRQEGAGWRMAS</sequence>
<dbReference type="GO" id="GO:0002250">
    <property type="term" value="P:adaptive immune response"/>
    <property type="evidence" value="ECO:0007669"/>
    <property type="project" value="UniProtKB-KW"/>
</dbReference>
<evidence type="ECO:0000313" key="6">
    <source>
        <dbReference type="Ensembl" id="ENSSFOP00015038888.1"/>
    </source>
</evidence>
<keyword evidence="3" id="KW-1280">Immunoglobulin</keyword>
<evidence type="ECO:0000256" key="3">
    <source>
        <dbReference type="ARBA" id="ARBA00043265"/>
    </source>
</evidence>
<dbReference type="OrthoDB" id="9426090at2759"/>
<dbReference type="FunFam" id="2.60.40.10:FF:003074">
    <property type="entry name" value="Immunoglobulin heavy variable 11-1"/>
    <property type="match status" value="1"/>
</dbReference>
<dbReference type="GO" id="GO:0019814">
    <property type="term" value="C:immunoglobulin complex"/>
    <property type="evidence" value="ECO:0007669"/>
    <property type="project" value="UniProtKB-KW"/>
</dbReference>
<dbReference type="Ensembl" id="ENSSFOT00015043352.1">
    <property type="protein sequence ID" value="ENSSFOP00015038888.1"/>
    <property type="gene ID" value="ENSSFOG00015024627.1"/>
</dbReference>
<organism evidence="6 7">
    <name type="scientific">Scleropages formosus</name>
    <name type="common">Asian bonytongue</name>
    <name type="synonym">Osteoglossum formosum</name>
    <dbReference type="NCBI Taxonomy" id="113540"/>
    <lineage>
        <taxon>Eukaryota</taxon>
        <taxon>Metazoa</taxon>
        <taxon>Chordata</taxon>
        <taxon>Craniata</taxon>
        <taxon>Vertebrata</taxon>
        <taxon>Euteleostomi</taxon>
        <taxon>Actinopterygii</taxon>
        <taxon>Neopterygii</taxon>
        <taxon>Teleostei</taxon>
        <taxon>Osteoglossocephala</taxon>
        <taxon>Osteoglossomorpha</taxon>
        <taxon>Osteoglossiformes</taxon>
        <taxon>Osteoglossidae</taxon>
        <taxon>Scleropages</taxon>
    </lineage>
</organism>
<dbReference type="InterPro" id="IPR036179">
    <property type="entry name" value="Ig-like_dom_sf"/>
</dbReference>
<keyword evidence="4" id="KW-0732">Signal</keyword>
<dbReference type="PROSITE" id="PS50835">
    <property type="entry name" value="IG_LIKE"/>
    <property type="match status" value="1"/>
</dbReference>
<reference evidence="6 7" key="1">
    <citation type="submission" date="2019-04" db="EMBL/GenBank/DDBJ databases">
        <authorList>
            <consortium name="Wellcome Sanger Institute Data Sharing"/>
        </authorList>
    </citation>
    <scope>NUCLEOTIDE SEQUENCE [LARGE SCALE GENOMIC DNA]</scope>
</reference>
<reference evidence="6" key="2">
    <citation type="submission" date="2025-08" db="UniProtKB">
        <authorList>
            <consortium name="Ensembl"/>
        </authorList>
    </citation>
    <scope>IDENTIFICATION</scope>
</reference>
<dbReference type="InterPro" id="IPR013106">
    <property type="entry name" value="Ig_V-set"/>
</dbReference>
<evidence type="ECO:0000259" key="5">
    <source>
        <dbReference type="PROSITE" id="PS50835"/>
    </source>
</evidence>
<dbReference type="Gene3D" id="2.60.40.10">
    <property type="entry name" value="Immunoglobulins"/>
    <property type="match status" value="1"/>
</dbReference>
<dbReference type="GO" id="GO:0005576">
    <property type="term" value="C:extracellular region"/>
    <property type="evidence" value="ECO:0007669"/>
    <property type="project" value="UniProtKB-ARBA"/>
</dbReference>
<accession>A0A8C9SKB9</accession>
<dbReference type="SMART" id="SM00406">
    <property type="entry name" value="IGv"/>
    <property type="match status" value="1"/>
</dbReference>
<evidence type="ECO:0000256" key="4">
    <source>
        <dbReference type="SAM" id="SignalP"/>
    </source>
</evidence>